<comment type="caution">
    <text evidence="1">The sequence shown here is derived from an EMBL/GenBank/DDBJ whole genome shotgun (WGS) entry which is preliminary data.</text>
</comment>
<organism evidence="1 2">
    <name type="scientific">Vespula maculifrons</name>
    <name type="common">Eastern yellow jacket</name>
    <name type="synonym">Wasp</name>
    <dbReference type="NCBI Taxonomy" id="7453"/>
    <lineage>
        <taxon>Eukaryota</taxon>
        <taxon>Metazoa</taxon>
        <taxon>Ecdysozoa</taxon>
        <taxon>Arthropoda</taxon>
        <taxon>Hexapoda</taxon>
        <taxon>Insecta</taxon>
        <taxon>Pterygota</taxon>
        <taxon>Neoptera</taxon>
        <taxon>Endopterygota</taxon>
        <taxon>Hymenoptera</taxon>
        <taxon>Apocrita</taxon>
        <taxon>Aculeata</taxon>
        <taxon>Vespoidea</taxon>
        <taxon>Vespidae</taxon>
        <taxon>Vespinae</taxon>
        <taxon>Vespula</taxon>
    </lineage>
</organism>
<keyword evidence="2" id="KW-1185">Reference proteome</keyword>
<gene>
    <name evidence="1" type="ORF">V1477_017408</name>
</gene>
<dbReference type="AlphaFoldDB" id="A0ABD2B604"/>
<protein>
    <submittedName>
        <fullName evidence="1">Uncharacterized protein</fullName>
    </submittedName>
</protein>
<name>A0ABD2B604_VESMC</name>
<dbReference type="EMBL" id="JAYRBN010000100">
    <property type="protein sequence ID" value="KAL2728132.1"/>
    <property type="molecule type" value="Genomic_DNA"/>
</dbReference>
<proteinExistence type="predicted"/>
<evidence type="ECO:0000313" key="2">
    <source>
        <dbReference type="Proteomes" id="UP001607303"/>
    </source>
</evidence>
<dbReference type="Proteomes" id="UP001607303">
    <property type="component" value="Unassembled WGS sequence"/>
</dbReference>
<sequence length="93" mass="10100">MAGDASPNLSKHSPHCNSLGVHVVVAPFNTNESVVSEHLIWKCAPYSSEEPPPAMHAFGKEFSPPPKFHALTKTMDAHAFQFNMAVSTANNQK</sequence>
<accession>A0ABD2B604</accession>
<reference evidence="1 2" key="1">
    <citation type="journal article" date="2024" name="Ann. Entomol. Soc. Am.">
        <title>Genomic analyses of the southern and eastern yellowjacket wasps (Hymenoptera: Vespidae) reveal evolutionary signatures of social life.</title>
        <authorList>
            <person name="Catto M.A."/>
            <person name="Caine P.B."/>
            <person name="Orr S.E."/>
            <person name="Hunt B.G."/>
            <person name="Goodisman M.A.D."/>
        </authorList>
    </citation>
    <scope>NUCLEOTIDE SEQUENCE [LARGE SCALE GENOMIC DNA]</scope>
    <source>
        <strain evidence="1">232</strain>
        <tissue evidence="1">Head and thorax</tissue>
    </source>
</reference>
<evidence type="ECO:0000313" key="1">
    <source>
        <dbReference type="EMBL" id="KAL2728132.1"/>
    </source>
</evidence>